<dbReference type="Pfam" id="PF06386">
    <property type="entry name" value="GvpL_GvpF"/>
    <property type="match status" value="1"/>
</dbReference>
<evidence type="ECO:0000256" key="2">
    <source>
        <dbReference type="ARBA" id="ARBA00035108"/>
    </source>
</evidence>
<keyword evidence="5" id="KW-1185">Reference proteome</keyword>
<evidence type="ECO:0000313" key="5">
    <source>
        <dbReference type="Proteomes" id="UP001317629"/>
    </source>
</evidence>
<comment type="subcellular location">
    <subcellularLocation>
        <location evidence="2">Gas vesicle</location>
    </subcellularLocation>
</comment>
<gene>
    <name evidence="4" type="ORF">SS37A_24390</name>
</gene>
<organism evidence="4 5">
    <name type="scientific">Methylocystis iwaonis</name>
    <dbReference type="NCBI Taxonomy" id="2885079"/>
    <lineage>
        <taxon>Bacteria</taxon>
        <taxon>Pseudomonadati</taxon>
        <taxon>Pseudomonadota</taxon>
        <taxon>Alphaproteobacteria</taxon>
        <taxon>Hyphomicrobiales</taxon>
        <taxon>Methylocystaceae</taxon>
        <taxon>Methylocystis</taxon>
    </lineage>
</organism>
<evidence type="ECO:0000256" key="1">
    <source>
        <dbReference type="ARBA" id="ARBA00022987"/>
    </source>
</evidence>
<proteinExistence type="inferred from homology"/>
<dbReference type="Proteomes" id="UP001317629">
    <property type="component" value="Chromosome"/>
</dbReference>
<keyword evidence="1" id="KW-0304">Gas vesicle</keyword>
<accession>A0ABN6VJG9</accession>
<dbReference type="PANTHER" id="PTHR36852">
    <property type="entry name" value="PROTEIN GVPL 2"/>
    <property type="match status" value="1"/>
</dbReference>
<reference evidence="4 5" key="1">
    <citation type="journal article" date="2023" name="Int. J. Syst. Evol. Microbiol.">
        <title>Methylocystis iwaonis sp. nov., a type II methane-oxidizing bacterium from surface soil of a rice paddy field in Japan, and emended description of the genus Methylocystis (ex Whittenbury et al. 1970) Bowman et al. 1993.</title>
        <authorList>
            <person name="Kaise H."/>
            <person name="Sawadogo J.B."/>
            <person name="Alam M.S."/>
            <person name="Ueno C."/>
            <person name="Dianou D."/>
            <person name="Shinjo R."/>
            <person name="Asakawa S."/>
        </authorList>
    </citation>
    <scope>NUCLEOTIDE SEQUENCE [LARGE SCALE GENOMIC DNA]</scope>
    <source>
        <strain evidence="4 5">SS37A-Re</strain>
    </source>
</reference>
<evidence type="ECO:0000313" key="4">
    <source>
        <dbReference type="EMBL" id="BDV34910.1"/>
    </source>
</evidence>
<dbReference type="InterPro" id="IPR009430">
    <property type="entry name" value="GvpL/GvpF"/>
</dbReference>
<comment type="similarity">
    <text evidence="3">Belongs to the gas vesicle GvpF/GvpL family.</text>
</comment>
<dbReference type="PANTHER" id="PTHR36852:SF1">
    <property type="entry name" value="PROTEIN GVPL 2"/>
    <property type="match status" value="1"/>
</dbReference>
<dbReference type="RefSeq" id="WP_281928188.1">
    <property type="nucleotide sequence ID" value="NZ_AP027142.1"/>
</dbReference>
<evidence type="ECO:0000256" key="3">
    <source>
        <dbReference type="ARBA" id="ARBA00035643"/>
    </source>
</evidence>
<evidence type="ECO:0008006" key="6">
    <source>
        <dbReference type="Google" id="ProtNLM"/>
    </source>
</evidence>
<protein>
    <recommendedName>
        <fullName evidence="6">GvpL/GvpF family gas vesicle protein</fullName>
    </recommendedName>
</protein>
<name>A0ABN6VJG9_9HYPH</name>
<dbReference type="EMBL" id="AP027142">
    <property type="protein sequence ID" value="BDV34910.1"/>
    <property type="molecule type" value="Genomic_DNA"/>
</dbReference>
<sequence>MGLYVYAVTSNDNDPPPLQGVLDRTTFLVGSGPLNAIVSDCPVGALRAERRNLAAAQRVLTALNAKFDLLPMAFGTIAKSENDLRRFLDGQRDRLVSQLERVSGAVEMGVRLNIEAADPIAYLVARHPALQAARDRTYVGSRPPSHEARVRLGQMVDEAFRRYREAQSAQVISVLGDACLEVVSLPVRNDREIANLAALVPRARLEDFERAVQASAAEIEEDIAFNIAGPWPPHNFVQFAPHEG</sequence>